<organism evidence="1 2">
    <name type="scientific">Methylobacillus methanolivorans</name>
    <dbReference type="NCBI Taxonomy" id="1848927"/>
    <lineage>
        <taxon>Bacteria</taxon>
        <taxon>Pseudomonadati</taxon>
        <taxon>Pseudomonadota</taxon>
        <taxon>Betaproteobacteria</taxon>
        <taxon>Nitrosomonadales</taxon>
        <taxon>Methylophilaceae</taxon>
        <taxon>Methylobacillus</taxon>
    </lineage>
</organism>
<dbReference type="RefSeq" id="WP_400883295.1">
    <property type="nucleotide sequence ID" value="NZ_JBIWXY010000002.1"/>
</dbReference>
<evidence type="ECO:0000313" key="2">
    <source>
        <dbReference type="Proteomes" id="UP001617669"/>
    </source>
</evidence>
<keyword evidence="2" id="KW-1185">Reference proteome</keyword>
<protein>
    <submittedName>
        <fullName evidence="1">Uncharacterized protein</fullName>
    </submittedName>
</protein>
<evidence type="ECO:0000313" key="1">
    <source>
        <dbReference type="EMBL" id="MFJ5446998.1"/>
    </source>
</evidence>
<gene>
    <name evidence="1" type="ORF">ACIKP9_12220</name>
</gene>
<name>A0ABW8GNQ6_9PROT</name>
<sequence length="247" mass="28786">MKNTVPLKGIEYESIWNVAHKWVGIDPESATLETLDDKVKIRIHQLARGAMLTHLSLRRADNYLVMITKKTLLNMILDWGVFWRLRNTYFKDHIDPDFLKLFYISRTELLKWCQEQFLALPEFWLEDNSISQVPEAWKDKPASQREKDIAACRALAQAFWKIDPHIHPVHMAESKAFRQIAFGHNKPYPTNETVKGYFSGLDPLKNERGTGRPKNMTYLIDLETGEINKNHPGVLTENINFPELEKI</sequence>
<proteinExistence type="predicted"/>
<dbReference type="Proteomes" id="UP001617669">
    <property type="component" value="Unassembled WGS sequence"/>
</dbReference>
<comment type="caution">
    <text evidence="1">The sequence shown here is derived from an EMBL/GenBank/DDBJ whole genome shotgun (WGS) entry which is preliminary data.</text>
</comment>
<dbReference type="EMBL" id="JBIWXY010000002">
    <property type="protein sequence ID" value="MFJ5446998.1"/>
    <property type="molecule type" value="Genomic_DNA"/>
</dbReference>
<reference evidence="1 2" key="1">
    <citation type="submission" date="2024-11" db="EMBL/GenBank/DDBJ databases">
        <authorList>
            <person name="Kaparullina E.N."/>
            <person name="Delegan Y.A."/>
            <person name="Doronina N.V."/>
        </authorList>
    </citation>
    <scope>NUCLEOTIDE SEQUENCE [LARGE SCALE GENOMIC DNA]</scope>
    <source>
        <strain evidence="1 2">7sh_L</strain>
    </source>
</reference>
<accession>A0ABW8GNQ6</accession>